<protein>
    <submittedName>
        <fullName evidence="4">Uncharacterized protein</fullName>
    </submittedName>
</protein>
<name>K5VQT0_PHACS</name>
<evidence type="ECO:0000256" key="1">
    <source>
        <dbReference type="ARBA" id="ARBA00022574"/>
    </source>
</evidence>
<sequence length="333" mass="36072">ILSPSFLPTEGEFVCGSQNAVLVLDVARGGVRHAFTGHIRSVSTVAHNRDGTRIVSGSWDGTLRLWDVAKRRVDMPQSGNTDKALGLLGEEPVSYICAVFSHDGSRALLERNDSDQSIEVVKTDTWDLTYKSLPASLGILYMAFSPDCVTILMATEEDLVLWDAAAGHLRTRLEGKFSQSSSIMFSLDGQYLLTGNISQAGNSQEYPTCLWDIATGEPIREFWGHSGYIRCIAFSLNGRRISTGSDDMTVIVWDVATGTSLATFKEHNAPVWSVTFSPSGDHLVSGGVDCRVLVRNSEGGELLQFEGHADTVGLVAFTPDGEVIISSSDDTTM</sequence>
<accession>K5VQT0</accession>
<feature type="repeat" description="WD" evidence="3">
    <location>
        <begin position="264"/>
        <end position="305"/>
    </location>
</feature>
<evidence type="ECO:0000313" key="4">
    <source>
        <dbReference type="EMBL" id="EKM48929.1"/>
    </source>
</evidence>
<keyword evidence="1 3" id="KW-0853">WD repeat</keyword>
<dbReference type="KEGG" id="pco:PHACADRAFT_107936"/>
<dbReference type="SUPFAM" id="SSF50978">
    <property type="entry name" value="WD40 repeat-like"/>
    <property type="match status" value="1"/>
</dbReference>
<evidence type="ECO:0000313" key="5">
    <source>
        <dbReference type="Proteomes" id="UP000008370"/>
    </source>
</evidence>
<feature type="repeat" description="WD" evidence="3">
    <location>
        <begin position="222"/>
        <end position="263"/>
    </location>
</feature>
<dbReference type="PRINTS" id="PR00320">
    <property type="entry name" value="GPROTEINBRPT"/>
</dbReference>
<dbReference type="PROSITE" id="PS00678">
    <property type="entry name" value="WD_REPEATS_1"/>
    <property type="match status" value="2"/>
</dbReference>
<feature type="repeat" description="WD" evidence="3">
    <location>
        <begin position="305"/>
        <end position="333"/>
    </location>
</feature>
<dbReference type="InterPro" id="IPR036322">
    <property type="entry name" value="WD40_repeat_dom_sf"/>
</dbReference>
<dbReference type="InterPro" id="IPR001680">
    <property type="entry name" value="WD40_rpt"/>
</dbReference>
<dbReference type="AlphaFoldDB" id="K5VQT0"/>
<feature type="non-terminal residue" evidence="4">
    <location>
        <position position="1"/>
    </location>
</feature>
<feature type="repeat" description="WD" evidence="3">
    <location>
        <begin position="35"/>
        <end position="68"/>
    </location>
</feature>
<dbReference type="Gene3D" id="2.130.10.10">
    <property type="entry name" value="YVTN repeat-like/Quinoprotein amine dehydrogenase"/>
    <property type="match status" value="3"/>
</dbReference>
<dbReference type="InterPro" id="IPR015943">
    <property type="entry name" value="WD40/YVTN_repeat-like_dom_sf"/>
</dbReference>
<dbReference type="PROSITE" id="PS50294">
    <property type="entry name" value="WD_REPEATS_REGION"/>
    <property type="match status" value="3"/>
</dbReference>
<evidence type="ECO:0000256" key="3">
    <source>
        <dbReference type="PROSITE-ProRule" id="PRU00221"/>
    </source>
</evidence>
<dbReference type="GeneID" id="18907488"/>
<dbReference type="PANTHER" id="PTHR19848:SF8">
    <property type="entry name" value="F-BOX AND WD REPEAT DOMAIN CONTAINING 7"/>
    <property type="match status" value="1"/>
</dbReference>
<proteinExistence type="predicted"/>
<reference evidence="4 5" key="1">
    <citation type="journal article" date="2012" name="BMC Genomics">
        <title>Comparative genomics of the white-rot fungi, Phanerochaete carnosa and P. chrysosporium, to elucidate the genetic basis of the distinct wood types they colonize.</title>
        <authorList>
            <person name="Suzuki H."/>
            <person name="MacDonald J."/>
            <person name="Syed K."/>
            <person name="Salamov A."/>
            <person name="Hori C."/>
            <person name="Aerts A."/>
            <person name="Henrissat B."/>
            <person name="Wiebenga A."/>
            <person name="vanKuyk P.A."/>
            <person name="Barry K."/>
            <person name="Lindquist E."/>
            <person name="LaButti K."/>
            <person name="Lapidus A."/>
            <person name="Lucas S."/>
            <person name="Coutinho P."/>
            <person name="Gong Y."/>
            <person name="Samejima M."/>
            <person name="Mahadevan R."/>
            <person name="Abou-Zaid M."/>
            <person name="de Vries R.P."/>
            <person name="Igarashi K."/>
            <person name="Yadav J.S."/>
            <person name="Grigoriev I.V."/>
            <person name="Master E.R."/>
        </authorList>
    </citation>
    <scope>NUCLEOTIDE SEQUENCE [LARGE SCALE GENOMIC DNA]</scope>
    <source>
        <strain evidence="4 5">HHB-10118-sp</strain>
    </source>
</reference>
<evidence type="ECO:0000256" key="2">
    <source>
        <dbReference type="ARBA" id="ARBA00022737"/>
    </source>
</evidence>
<gene>
    <name evidence="4" type="ORF">PHACADRAFT_107936</name>
</gene>
<dbReference type="Pfam" id="PF00400">
    <property type="entry name" value="WD40"/>
    <property type="match status" value="4"/>
</dbReference>
<dbReference type="PROSITE" id="PS50082">
    <property type="entry name" value="WD_REPEATS_2"/>
    <property type="match status" value="4"/>
</dbReference>
<keyword evidence="5" id="KW-1185">Reference proteome</keyword>
<dbReference type="PANTHER" id="PTHR19848">
    <property type="entry name" value="WD40 REPEAT PROTEIN"/>
    <property type="match status" value="1"/>
</dbReference>
<dbReference type="InParanoid" id="K5VQT0"/>
<dbReference type="InterPro" id="IPR019775">
    <property type="entry name" value="WD40_repeat_CS"/>
</dbReference>
<dbReference type="RefSeq" id="XP_007402519.1">
    <property type="nucleotide sequence ID" value="XM_007402457.1"/>
</dbReference>
<dbReference type="STRING" id="650164.K5VQT0"/>
<dbReference type="InterPro" id="IPR020472">
    <property type="entry name" value="WD40_PAC1"/>
</dbReference>
<keyword evidence="2" id="KW-0677">Repeat</keyword>
<dbReference type="HOGENOM" id="CLU_835652_0_0_1"/>
<dbReference type="SMART" id="SM00320">
    <property type="entry name" value="WD40"/>
    <property type="match status" value="5"/>
</dbReference>
<dbReference type="Proteomes" id="UP000008370">
    <property type="component" value="Unassembled WGS sequence"/>
</dbReference>
<dbReference type="OrthoDB" id="2658414at2759"/>
<dbReference type="EMBL" id="JH930636">
    <property type="protein sequence ID" value="EKM48929.1"/>
    <property type="molecule type" value="Genomic_DNA"/>
</dbReference>
<dbReference type="CDD" id="cd00200">
    <property type="entry name" value="WD40"/>
    <property type="match status" value="1"/>
</dbReference>
<organism evidence="4 5">
    <name type="scientific">Phanerochaete carnosa (strain HHB-10118-sp)</name>
    <name type="common">White-rot fungus</name>
    <name type="synonym">Peniophora carnosa</name>
    <dbReference type="NCBI Taxonomy" id="650164"/>
    <lineage>
        <taxon>Eukaryota</taxon>
        <taxon>Fungi</taxon>
        <taxon>Dikarya</taxon>
        <taxon>Basidiomycota</taxon>
        <taxon>Agaricomycotina</taxon>
        <taxon>Agaricomycetes</taxon>
        <taxon>Polyporales</taxon>
        <taxon>Phanerochaetaceae</taxon>
        <taxon>Phanerochaete</taxon>
    </lineage>
</organism>